<evidence type="ECO:0000256" key="1">
    <source>
        <dbReference type="ARBA" id="ARBA00005736"/>
    </source>
</evidence>
<dbReference type="Proteomes" id="UP000327044">
    <property type="component" value="Unassembled WGS sequence"/>
</dbReference>
<keyword evidence="6" id="KW-1185">Reference proteome</keyword>
<reference evidence="4" key="1">
    <citation type="journal article" date="2016" name="Sci. Rep.">
        <title>Molecular characterization of firefly nuptial gifts: a multi-omics approach sheds light on postcopulatory sexual selection.</title>
        <authorList>
            <person name="Al-Wathiqui N."/>
            <person name="Fallon T.R."/>
            <person name="South A."/>
            <person name="Weng J.K."/>
            <person name="Lewis S.M."/>
        </authorList>
    </citation>
    <scope>NUCLEOTIDE SEQUENCE</scope>
</reference>
<dbReference type="PANTHER" id="PTHR21027">
    <property type="entry name" value="TRNA-SPLICING ENDONUCLEASE SUBUNIT SEN54"/>
    <property type="match status" value="1"/>
</dbReference>
<dbReference type="EMBL" id="GEZM01060267">
    <property type="protein sequence ID" value="JAV71141.1"/>
    <property type="molecule type" value="Transcribed_RNA"/>
</dbReference>
<gene>
    <name evidence="5" type="ORF">PPYR_12786</name>
</gene>
<proteinExistence type="inferred from homology"/>
<evidence type="ECO:0000313" key="4">
    <source>
        <dbReference type="EMBL" id="JAV71141.1"/>
    </source>
</evidence>
<accession>A0A1Y1LE30</accession>
<dbReference type="Pfam" id="PF12928">
    <property type="entry name" value="tRNA_int_end_N2"/>
    <property type="match status" value="1"/>
</dbReference>
<reference evidence="5 6" key="2">
    <citation type="journal article" date="2018" name="Elife">
        <title>Firefly genomes illuminate parallel origins of bioluminescence in beetles.</title>
        <authorList>
            <person name="Fallon T.R."/>
            <person name="Lower S.E."/>
            <person name="Chang C.H."/>
            <person name="Bessho-Uehara M."/>
            <person name="Martin G.J."/>
            <person name="Bewick A.J."/>
            <person name="Behringer M."/>
            <person name="Debat H.J."/>
            <person name="Wong I."/>
            <person name="Day J.C."/>
            <person name="Suvorov A."/>
            <person name="Silva C.J."/>
            <person name="Stanger-Hall K.F."/>
            <person name="Hall D.W."/>
            <person name="Schmitz R.J."/>
            <person name="Nelson D.R."/>
            <person name="Lewis S.M."/>
            <person name="Shigenobu S."/>
            <person name="Bybee S.M."/>
            <person name="Larracuente A.M."/>
            <person name="Oba Y."/>
            <person name="Weng J.K."/>
        </authorList>
    </citation>
    <scope>NUCLEOTIDE SEQUENCE [LARGE SCALE GENOMIC DNA]</scope>
    <source>
        <strain evidence="5">1611_PpyrPB1</strain>
        <tissue evidence="5">Whole body</tissue>
    </source>
</reference>
<sequence length="265" mass="30036">MSSDNLDIYSWATSLIDTHKNPSKHLEVIANKSVIPTNSETESALIDKHLTNVLDVCSRLRVERRCARAAGCWRPVERLVEVTKVCGLINNYGFANKSGKYLYPEEAMFLLETNRLEIFWNDVPMSIQQAYAGIIGDNLHQYLVYRKFSLGGFRLIRSSGDSDEPPNKKCRPLSSTNVSTDDVLRALQDCGPRNYEPTEVESKFDYKVFVPEQSSKKTENFKLCISESKTVPPDVCLSDGKTIVSYSDCNYSCFQYCRVNLPDLN</sequence>
<keyword evidence="2" id="KW-0819">tRNA processing</keyword>
<dbReference type="EMBL" id="GEZM01060262">
    <property type="protein sequence ID" value="JAV71146.1"/>
    <property type="molecule type" value="Transcribed_RNA"/>
</dbReference>
<evidence type="ECO:0000313" key="6">
    <source>
        <dbReference type="Proteomes" id="UP000327044"/>
    </source>
</evidence>
<name>A0A1Y1LE30_PHOPY</name>
<dbReference type="PANTHER" id="PTHR21027:SF1">
    <property type="entry name" value="TRNA-SPLICING ENDONUCLEASE SUBUNIT SEN54"/>
    <property type="match status" value="1"/>
</dbReference>
<dbReference type="OrthoDB" id="408683at2759"/>
<dbReference type="InterPro" id="IPR024337">
    <property type="entry name" value="tRNA_splic_suSen54"/>
</dbReference>
<organism evidence="4">
    <name type="scientific">Photinus pyralis</name>
    <name type="common">Common eastern firefly</name>
    <name type="synonym">Lampyris pyralis</name>
    <dbReference type="NCBI Taxonomy" id="7054"/>
    <lineage>
        <taxon>Eukaryota</taxon>
        <taxon>Metazoa</taxon>
        <taxon>Ecdysozoa</taxon>
        <taxon>Arthropoda</taxon>
        <taxon>Hexapoda</taxon>
        <taxon>Insecta</taxon>
        <taxon>Pterygota</taxon>
        <taxon>Neoptera</taxon>
        <taxon>Endopterygota</taxon>
        <taxon>Coleoptera</taxon>
        <taxon>Polyphaga</taxon>
        <taxon>Elateriformia</taxon>
        <taxon>Elateroidea</taxon>
        <taxon>Lampyridae</taxon>
        <taxon>Lampyrinae</taxon>
        <taxon>Photinus</taxon>
    </lineage>
</organism>
<dbReference type="InParanoid" id="A0A1Y1LE30"/>
<dbReference type="AlphaFoldDB" id="A0A1Y1LE30"/>
<protein>
    <recommendedName>
        <fullName evidence="3">tRNA-splicing endonuclease subunit Sen54 N-terminal domain-containing protein</fullName>
    </recommendedName>
</protein>
<dbReference type="GO" id="GO:0000379">
    <property type="term" value="P:tRNA-type intron splice site recognition and cleavage"/>
    <property type="evidence" value="ECO:0007669"/>
    <property type="project" value="TreeGrafter"/>
</dbReference>
<dbReference type="GO" id="GO:0000214">
    <property type="term" value="C:tRNA-intron endonuclease complex"/>
    <property type="evidence" value="ECO:0007669"/>
    <property type="project" value="TreeGrafter"/>
</dbReference>
<reference evidence="5" key="3">
    <citation type="submission" date="2019-08" db="EMBL/GenBank/DDBJ databases">
        <authorList>
            <consortium name="Photinus pyralis genome working group"/>
            <person name="Fallon T.R."/>
            <person name="Sander Lower S.E."/>
            <person name="Weng J.-K."/>
        </authorList>
    </citation>
    <scope>NUCLEOTIDE SEQUENCE</scope>
    <source>
        <strain evidence="5">1611_PpyrPB1</strain>
        <tissue evidence="5">Whole body</tissue>
    </source>
</reference>
<evidence type="ECO:0000256" key="2">
    <source>
        <dbReference type="ARBA" id="ARBA00022694"/>
    </source>
</evidence>
<evidence type="ECO:0000313" key="5">
    <source>
        <dbReference type="EMBL" id="KAB0793166.1"/>
    </source>
</evidence>
<feature type="domain" description="tRNA-splicing endonuclease subunit Sen54 N-terminal" evidence="3">
    <location>
        <begin position="55"/>
        <end position="120"/>
    </location>
</feature>
<evidence type="ECO:0000259" key="3">
    <source>
        <dbReference type="Pfam" id="PF12928"/>
    </source>
</evidence>
<comment type="similarity">
    <text evidence="1">Belongs to the SEN54 family.</text>
</comment>
<dbReference type="InterPro" id="IPR024336">
    <property type="entry name" value="tRNA_splic_suSen54_N"/>
</dbReference>
<dbReference type="EMBL" id="VVIM01000009">
    <property type="protein sequence ID" value="KAB0793166.1"/>
    <property type="molecule type" value="Genomic_DNA"/>
</dbReference>